<dbReference type="Proteomes" id="UP000005139">
    <property type="component" value="Unassembled WGS sequence"/>
</dbReference>
<dbReference type="RefSeq" id="WP_007290082.1">
    <property type="nucleotide sequence ID" value="NZ_AAWL01000018.1"/>
</dbReference>
<protein>
    <submittedName>
        <fullName evidence="3">Uncharacterized protein</fullName>
    </submittedName>
</protein>
<dbReference type="NCBIfam" id="NF033679">
    <property type="entry name" value="DNRLRE_dom"/>
    <property type="match status" value="1"/>
</dbReference>
<dbReference type="eggNOG" id="ENOG50309XZ">
    <property type="taxonomic scope" value="Bacteria"/>
</dbReference>
<comment type="caution">
    <text evidence="3">The sequence shown here is derived from an EMBL/GenBank/DDBJ whole genome shotgun (WGS) entry which is preliminary data.</text>
</comment>
<dbReference type="InterPro" id="IPR001111">
    <property type="entry name" value="TGF-b_propeptide"/>
</dbReference>
<feature type="domain" description="TGF-beta propeptide" evidence="1">
    <location>
        <begin position="40"/>
        <end position="142"/>
    </location>
</feature>
<accession>A1HSS1</accession>
<evidence type="ECO:0000259" key="1">
    <source>
        <dbReference type="Pfam" id="PF00688"/>
    </source>
</evidence>
<dbReference type="OrthoDB" id="1682407at2"/>
<feature type="domain" description="DUF6385" evidence="2">
    <location>
        <begin position="205"/>
        <end position="277"/>
    </location>
</feature>
<keyword evidence="4" id="KW-1185">Reference proteome</keyword>
<organism evidence="3 4">
    <name type="scientific">Thermosinus carboxydivorans Nor1</name>
    <dbReference type="NCBI Taxonomy" id="401526"/>
    <lineage>
        <taxon>Bacteria</taxon>
        <taxon>Bacillati</taxon>
        <taxon>Bacillota</taxon>
        <taxon>Negativicutes</taxon>
        <taxon>Selenomonadales</taxon>
        <taxon>Sporomusaceae</taxon>
        <taxon>Thermosinus</taxon>
    </lineage>
</organism>
<dbReference type="AlphaFoldDB" id="A1HSS1"/>
<reference evidence="3 4" key="2">
    <citation type="submission" date="2007-01" db="EMBL/GenBank/DDBJ databases">
        <title>Sequencing of the draft genome and assembly of Thermosinus carboxydivorans Nor1.</title>
        <authorList>
            <consortium name="US DOE Joint Genome Institute (JGI-PGF)"/>
            <person name="Copeland A."/>
            <person name="Lucas S."/>
            <person name="Lapidus A."/>
            <person name="Barry K."/>
            <person name="Glavina del Rio T."/>
            <person name="Dalin E."/>
            <person name="Tice H."/>
            <person name="Bruce D."/>
            <person name="Pitluck S."/>
            <person name="Richardson P."/>
        </authorList>
    </citation>
    <scope>NUCLEOTIDE SEQUENCE [LARGE SCALE GENOMIC DNA]</scope>
    <source>
        <strain evidence="3 4">Nor1</strain>
    </source>
</reference>
<reference evidence="3 4" key="1">
    <citation type="submission" date="2007-01" db="EMBL/GenBank/DDBJ databases">
        <title>Annotation of the draft genome assembly of Thermosinus carboxydivorans Nor1.</title>
        <authorList>
            <consortium name="US DOE Joint Genome Institute (JGI-ORNL)"/>
            <person name="Larimer F."/>
            <person name="Land M."/>
            <person name="Hauser L."/>
        </authorList>
    </citation>
    <scope>NUCLEOTIDE SEQUENCE [LARGE SCALE GENOMIC DNA]</scope>
    <source>
        <strain evidence="3 4">Nor1</strain>
    </source>
</reference>
<dbReference type="Pfam" id="PF00688">
    <property type="entry name" value="TGFb_propeptide"/>
    <property type="match status" value="1"/>
</dbReference>
<evidence type="ECO:0000313" key="3">
    <source>
        <dbReference type="EMBL" id="EAX46959.1"/>
    </source>
</evidence>
<sequence length="281" mass="31038">MGEKTFKNPIKNATAVNGRVLRHEPFKGVTLLGHAIREYNTLVQFDIASLPPLITIVRSLFNVYLLRKKCANANIKKTISVYQIISPWRRGSPVLTNNSPIDSVTVYDTDNVLLSFNVTPLVVDWYMGKTANCGLLLKLENDVSSCLLSLNSKKTHNPQLRPNLQISFLDPLPPENFSHLLDFDANVITSDTIQTTVALSIQRFNYSCFIINTGASSATVSLQISPDGVYWLTDGADRNVLPGEIITIVPSFITRFARLAYHSATPGKSTSLAIRVRGCAN</sequence>
<dbReference type="Gene3D" id="2.60.120.970">
    <property type="match status" value="1"/>
</dbReference>
<dbReference type="EMBL" id="AAWL01000018">
    <property type="protein sequence ID" value="EAX46959.1"/>
    <property type="molecule type" value="Genomic_DNA"/>
</dbReference>
<dbReference type="InterPro" id="IPR045965">
    <property type="entry name" value="DUF6385"/>
</dbReference>
<dbReference type="Pfam" id="PF19912">
    <property type="entry name" value="DUF6385"/>
    <property type="match status" value="1"/>
</dbReference>
<name>A1HSS1_9FIRM</name>
<proteinExistence type="predicted"/>
<evidence type="ECO:0000259" key="2">
    <source>
        <dbReference type="Pfam" id="PF19912"/>
    </source>
</evidence>
<evidence type="ECO:0000313" key="4">
    <source>
        <dbReference type="Proteomes" id="UP000005139"/>
    </source>
</evidence>
<gene>
    <name evidence="3" type="ORF">TcarDRAFT_0704</name>
</gene>